<dbReference type="EMBL" id="JAIWYP010000008">
    <property type="protein sequence ID" value="KAH3786028.1"/>
    <property type="molecule type" value="Genomic_DNA"/>
</dbReference>
<name>A0A9D4EVB0_DREPO</name>
<gene>
    <name evidence="1" type="ORF">DPMN_164128</name>
</gene>
<reference evidence="1" key="1">
    <citation type="journal article" date="2019" name="bioRxiv">
        <title>The Genome of the Zebra Mussel, Dreissena polymorpha: A Resource for Invasive Species Research.</title>
        <authorList>
            <person name="McCartney M.A."/>
            <person name="Auch B."/>
            <person name="Kono T."/>
            <person name="Mallez S."/>
            <person name="Zhang Y."/>
            <person name="Obille A."/>
            <person name="Becker A."/>
            <person name="Abrahante J.E."/>
            <person name="Garbe J."/>
            <person name="Badalamenti J.P."/>
            <person name="Herman A."/>
            <person name="Mangelson H."/>
            <person name="Liachko I."/>
            <person name="Sullivan S."/>
            <person name="Sone E.D."/>
            <person name="Koren S."/>
            <person name="Silverstein K.A.T."/>
            <person name="Beckman K.B."/>
            <person name="Gohl D.M."/>
        </authorList>
    </citation>
    <scope>NUCLEOTIDE SEQUENCE</scope>
    <source>
        <strain evidence="1">Duluth1</strain>
        <tissue evidence="1">Whole animal</tissue>
    </source>
</reference>
<sequence length="1134" mass="128970">MDSMFFSNSVCEVNSILLDSLFKKASTQRRCFNPPPFQCFSKTRYIEPNVNILEALSKAAFYFTCTTKRSLVFSEPEIRKYLSEQEFQFSLDSGILTERYCFSTPRQSQLSFLHETLQEFLAAYYIAKYPKDVISFITSRKRGKYFVLEMSQVIKYLGGLNCEVANQIISCLTHDDFLRDINNGISLYISTKRFMESQTLIDRYEGNLLQTKQYGEDFVLDRCYALYVLYQRMIIDCFSEAIFSGQRDLCLKCNHFIFSLLLDESEINVFMALLMENMSNVRSLVLDYASLAIQEILQILKMSKSCLERLQTTWSDDLCNDLHGLNIRQLVLHGQINELSVSEVLTSMSKLEYLDIVQSQLTQEVCFPVSLKTISLRYVTCSSAFIHMLLKQISSINHSIECGFDVCSVDSLEKHVFKDVCEMSNVTLWFRGCSKELYIILRYTSLYNLQLLTKDDVLHASGILPTLNKLQILQLWGHFIGHCDIQFPVSVQKVILFKCDCSTEWLCSLMVALSSIGHPIECQLDNLQLQPSCAFNTFHSEHEESEISNLMSCDMCHIELHFKYCSSWLFEMFRNTSIRTLWLGTADAASQASHILPSLCKLTTLHLLGSYMDRCNLCLPVSLKTLTFQEGSCSPEWLCSLMIELSSLGHAIQCQLFDLELQSTDTVKTSGSQLHAPEMLLNFMSCDMSNIELYVKTGSSELFEMFRDTNIRTLSLGSADATSNVSEILPTMRKIETLHLWGSYLDRLNLQLPVSLQTLTIQESYCSIEWFCGLTIALSSIGHPIIYKLFDLQLHSTDTVTIYSSKLQAPKIKTNLLTSDMSNIELHVKTGSSELFEKFRATSIRTLQLDTADAASHASQILPTLCKLETLHVCGSYMGRCELHLPVSLQTLTFQEGVCSTEWLCSLMIELSSLGHPIKCHLFDLELQLSTIVKTSSFQLQALEMISDLTSCDMFNIELHVKTGSSELFEMFRGTNIRTLSLGTADASSHVSQILPTFYKLREIRLCGYYMDRYDLQLPLSLQTLIFQEGYCSTEWLCGLMIALSSIGHPIKCHLYDLELQPRGALGKSITELQATEMTSNLMSCDMYNIELHVKTCSSYLFEVFRDTSVRLLTLDMDDAASLTSEILPTCTKL</sequence>
<dbReference type="Proteomes" id="UP000828390">
    <property type="component" value="Unassembled WGS sequence"/>
</dbReference>
<evidence type="ECO:0000313" key="1">
    <source>
        <dbReference type="EMBL" id="KAH3786028.1"/>
    </source>
</evidence>
<evidence type="ECO:0000313" key="2">
    <source>
        <dbReference type="Proteomes" id="UP000828390"/>
    </source>
</evidence>
<protein>
    <submittedName>
        <fullName evidence="1">Uncharacterized protein</fullName>
    </submittedName>
</protein>
<dbReference type="AlphaFoldDB" id="A0A9D4EVB0"/>
<keyword evidence="2" id="KW-1185">Reference proteome</keyword>
<comment type="caution">
    <text evidence="1">The sequence shown here is derived from an EMBL/GenBank/DDBJ whole genome shotgun (WGS) entry which is preliminary data.</text>
</comment>
<proteinExistence type="predicted"/>
<organism evidence="1 2">
    <name type="scientific">Dreissena polymorpha</name>
    <name type="common">Zebra mussel</name>
    <name type="synonym">Mytilus polymorpha</name>
    <dbReference type="NCBI Taxonomy" id="45954"/>
    <lineage>
        <taxon>Eukaryota</taxon>
        <taxon>Metazoa</taxon>
        <taxon>Spiralia</taxon>
        <taxon>Lophotrochozoa</taxon>
        <taxon>Mollusca</taxon>
        <taxon>Bivalvia</taxon>
        <taxon>Autobranchia</taxon>
        <taxon>Heteroconchia</taxon>
        <taxon>Euheterodonta</taxon>
        <taxon>Imparidentia</taxon>
        <taxon>Neoheterodontei</taxon>
        <taxon>Myida</taxon>
        <taxon>Dreissenoidea</taxon>
        <taxon>Dreissenidae</taxon>
        <taxon>Dreissena</taxon>
    </lineage>
</organism>
<reference evidence="1" key="2">
    <citation type="submission" date="2020-11" db="EMBL/GenBank/DDBJ databases">
        <authorList>
            <person name="McCartney M.A."/>
            <person name="Auch B."/>
            <person name="Kono T."/>
            <person name="Mallez S."/>
            <person name="Becker A."/>
            <person name="Gohl D.M."/>
            <person name="Silverstein K.A.T."/>
            <person name="Koren S."/>
            <person name="Bechman K.B."/>
            <person name="Herman A."/>
            <person name="Abrahante J.E."/>
            <person name="Garbe J."/>
        </authorList>
    </citation>
    <scope>NUCLEOTIDE SEQUENCE</scope>
    <source>
        <strain evidence="1">Duluth1</strain>
        <tissue evidence="1">Whole animal</tissue>
    </source>
</reference>
<accession>A0A9D4EVB0</accession>